<feature type="binding site" evidence="11">
    <location>
        <begin position="101"/>
        <end position="111"/>
    </location>
    <ligand>
        <name>ATP</name>
        <dbReference type="ChEBI" id="CHEBI:30616"/>
    </ligand>
</feature>
<proteinExistence type="inferred from homology"/>
<dbReference type="InterPro" id="IPR036554">
    <property type="entry name" value="GHMP_kinase_C_sf"/>
</dbReference>
<dbReference type="Gene3D" id="3.30.230.10">
    <property type="match status" value="1"/>
</dbReference>
<evidence type="ECO:0000313" key="14">
    <source>
        <dbReference type="EMBL" id="HHQ51308.1"/>
    </source>
</evidence>
<evidence type="ECO:0000256" key="8">
    <source>
        <dbReference type="ARBA" id="ARBA00022741"/>
    </source>
</evidence>
<dbReference type="GO" id="GO:0004413">
    <property type="term" value="F:homoserine kinase activity"/>
    <property type="evidence" value="ECO:0007669"/>
    <property type="project" value="UniProtKB-UniRule"/>
</dbReference>
<dbReference type="InterPro" id="IPR006204">
    <property type="entry name" value="GHMP_kinase_N_dom"/>
</dbReference>
<dbReference type="InterPro" id="IPR013750">
    <property type="entry name" value="GHMP_kinase_C_dom"/>
</dbReference>
<evidence type="ECO:0000259" key="12">
    <source>
        <dbReference type="Pfam" id="PF00288"/>
    </source>
</evidence>
<dbReference type="PANTHER" id="PTHR20861">
    <property type="entry name" value="HOMOSERINE/4-DIPHOSPHOCYTIDYL-2-C-METHYL-D-ERYTHRITOL KINASE"/>
    <property type="match status" value="1"/>
</dbReference>
<evidence type="ECO:0000256" key="4">
    <source>
        <dbReference type="ARBA" id="ARBA00017858"/>
    </source>
</evidence>
<dbReference type="AlphaFoldDB" id="A0A7J3Z993"/>
<keyword evidence="6 11" id="KW-0808">Transferase</keyword>
<feature type="domain" description="GHMP kinase C-terminal" evidence="13">
    <location>
        <begin position="227"/>
        <end position="301"/>
    </location>
</feature>
<dbReference type="GO" id="GO:0009088">
    <property type="term" value="P:threonine biosynthetic process"/>
    <property type="evidence" value="ECO:0007669"/>
    <property type="project" value="UniProtKB-UniRule"/>
</dbReference>
<comment type="catalytic activity">
    <reaction evidence="11">
        <text>L-homoserine + ATP = O-phospho-L-homoserine + ADP + H(+)</text>
        <dbReference type="Rhea" id="RHEA:13985"/>
        <dbReference type="ChEBI" id="CHEBI:15378"/>
        <dbReference type="ChEBI" id="CHEBI:30616"/>
        <dbReference type="ChEBI" id="CHEBI:57476"/>
        <dbReference type="ChEBI" id="CHEBI:57590"/>
        <dbReference type="ChEBI" id="CHEBI:456216"/>
        <dbReference type="EC" id="2.7.1.39"/>
    </reaction>
</comment>
<dbReference type="SUPFAM" id="SSF55060">
    <property type="entry name" value="GHMP Kinase, C-terminal domain"/>
    <property type="match status" value="1"/>
</dbReference>
<keyword evidence="5 11" id="KW-0028">Amino-acid biosynthesis</keyword>
<keyword evidence="11" id="KW-0963">Cytoplasm</keyword>
<evidence type="ECO:0000256" key="6">
    <source>
        <dbReference type="ARBA" id="ARBA00022679"/>
    </source>
</evidence>
<reference evidence="14" key="1">
    <citation type="journal article" date="2020" name="mSystems">
        <title>Genome- and Community-Level Interaction Insights into Carbon Utilization and Element Cycling Functions of Hydrothermarchaeota in Hydrothermal Sediment.</title>
        <authorList>
            <person name="Zhou Z."/>
            <person name="Liu Y."/>
            <person name="Xu W."/>
            <person name="Pan J."/>
            <person name="Luo Z.H."/>
            <person name="Li M."/>
        </authorList>
    </citation>
    <scope>NUCLEOTIDE SEQUENCE [LARGE SCALE GENOMIC DNA]</scope>
    <source>
        <strain evidence="14">SpSt-1105</strain>
    </source>
</reference>
<dbReference type="PIRSF" id="PIRSF000676">
    <property type="entry name" value="Homoser_kin"/>
    <property type="match status" value="1"/>
</dbReference>
<comment type="caution">
    <text evidence="14">The sequence shown here is derived from an EMBL/GenBank/DDBJ whole genome shotgun (WGS) entry which is preliminary data.</text>
</comment>
<dbReference type="GO" id="GO:0005737">
    <property type="term" value="C:cytoplasm"/>
    <property type="evidence" value="ECO:0007669"/>
    <property type="project" value="UniProtKB-SubCell"/>
</dbReference>
<dbReference type="EMBL" id="DRYQ01000119">
    <property type="protein sequence ID" value="HHQ51308.1"/>
    <property type="molecule type" value="Genomic_DNA"/>
</dbReference>
<keyword evidence="8 11" id="KW-0547">Nucleotide-binding</keyword>
<dbReference type="Pfam" id="PF08544">
    <property type="entry name" value="GHMP_kinases_C"/>
    <property type="match status" value="1"/>
</dbReference>
<dbReference type="InterPro" id="IPR000870">
    <property type="entry name" value="Homoserine_kinase"/>
</dbReference>
<keyword evidence="10 11" id="KW-0067">ATP-binding</keyword>
<protein>
    <recommendedName>
        <fullName evidence="4 11">Homoserine kinase</fullName>
        <shortName evidence="11">HK</shortName>
        <shortName evidence="11">HSK</shortName>
        <ecNumber evidence="3 11">2.7.1.39</ecNumber>
    </recommendedName>
</protein>
<dbReference type="Gene3D" id="3.30.70.890">
    <property type="entry name" value="GHMP kinase, C-terminal domain"/>
    <property type="match status" value="1"/>
</dbReference>
<dbReference type="InterPro" id="IPR014721">
    <property type="entry name" value="Ribsml_uS5_D2-typ_fold_subgr"/>
</dbReference>
<keyword evidence="7 11" id="KW-0791">Threonine biosynthesis</keyword>
<organism evidence="14">
    <name type="scientific">Ignisphaera aggregans</name>
    <dbReference type="NCBI Taxonomy" id="334771"/>
    <lineage>
        <taxon>Archaea</taxon>
        <taxon>Thermoproteota</taxon>
        <taxon>Thermoprotei</taxon>
        <taxon>Desulfurococcales</taxon>
        <taxon>Desulfurococcaceae</taxon>
        <taxon>Ignisphaera</taxon>
    </lineage>
</organism>
<evidence type="ECO:0000256" key="2">
    <source>
        <dbReference type="ARBA" id="ARBA00007370"/>
    </source>
</evidence>
<comment type="similarity">
    <text evidence="2 11">Belongs to the GHMP kinase family. Homoserine kinase subfamily.</text>
</comment>
<dbReference type="InterPro" id="IPR006203">
    <property type="entry name" value="GHMP_knse_ATP-bd_CS"/>
</dbReference>
<dbReference type="GO" id="GO:0005524">
    <property type="term" value="F:ATP binding"/>
    <property type="evidence" value="ECO:0007669"/>
    <property type="project" value="UniProtKB-UniRule"/>
</dbReference>
<dbReference type="SUPFAM" id="SSF54211">
    <property type="entry name" value="Ribosomal protein S5 domain 2-like"/>
    <property type="match status" value="1"/>
</dbReference>
<comment type="function">
    <text evidence="11">Catalyzes the ATP-dependent phosphorylation of L-homoserine to L-homoserine phosphate.</text>
</comment>
<evidence type="ECO:0000256" key="10">
    <source>
        <dbReference type="ARBA" id="ARBA00022840"/>
    </source>
</evidence>
<dbReference type="UniPathway" id="UPA00050">
    <property type="reaction ID" value="UER00064"/>
</dbReference>
<dbReference type="EC" id="2.7.1.39" evidence="3 11"/>
<gene>
    <name evidence="11" type="primary">thrB</name>
    <name evidence="14" type="ORF">ENM66_08175</name>
</gene>
<dbReference type="Pfam" id="PF00288">
    <property type="entry name" value="GHMP_kinases_N"/>
    <property type="match status" value="1"/>
</dbReference>
<feature type="domain" description="GHMP kinase N-terminal" evidence="12">
    <location>
        <begin position="72"/>
        <end position="160"/>
    </location>
</feature>
<sequence>MIWGCYNAPNRIAKKKAVVRAPASIANFGPGFDVLAAAIEGLYDVIEVSSTPGSGKILVKSHGFEVPSGEGNVAYHIAKHFMKENSIDKYDLHITIKKGVPPASGLGSSGATSAATAYALNILFNAELDEGALLNLAGVGEAFAAGAPHYDNVAASLFGGFVILDLACNKVFRHVPKKRIPIAIVTPSLQNLASTKKTEYARSLLPEQISLETHVKQSSSLAKLLYGVLTEDLKIFGEAISTDYVVEPYRAKMIPFYNDMKQLALSEGAYGFNISGAGPSVFLVHEDADVVSRIAEKVKSFLGERGVEAHTFVSYISPKGVEVLEVMG</sequence>
<evidence type="ECO:0000256" key="11">
    <source>
        <dbReference type="HAMAP-Rule" id="MF_00384"/>
    </source>
</evidence>
<dbReference type="NCBIfam" id="NF002288">
    <property type="entry name" value="PRK01212.1-4"/>
    <property type="match status" value="1"/>
</dbReference>
<dbReference type="PRINTS" id="PR00958">
    <property type="entry name" value="HOMSERKINASE"/>
</dbReference>
<dbReference type="PROSITE" id="PS00627">
    <property type="entry name" value="GHMP_KINASES_ATP"/>
    <property type="match status" value="1"/>
</dbReference>
<evidence type="ECO:0000256" key="1">
    <source>
        <dbReference type="ARBA" id="ARBA00005015"/>
    </source>
</evidence>
<accession>A0A7J3Z993</accession>
<evidence type="ECO:0000256" key="9">
    <source>
        <dbReference type="ARBA" id="ARBA00022777"/>
    </source>
</evidence>
<name>A0A7J3Z993_9CREN</name>
<dbReference type="InterPro" id="IPR020568">
    <property type="entry name" value="Ribosomal_Su5_D2-typ_SF"/>
</dbReference>
<evidence type="ECO:0000256" key="7">
    <source>
        <dbReference type="ARBA" id="ARBA00022697"/>
    </source>
</evidence>
<keyword evidence="9 11" id="KW-0418">Kinase</keyword>
<comment type="subcellular location">
    <subcellularLocation>
        <location evidence="11">Cytoplasm</location>
    </subcellularLocation>
</comment>
<evidence type="ECO:0000256" key="5">
    <source>
        <dbReference type="ARBA" id="ARBA00022605"/>
    </source>
</evidence>
<dbReference type="HAMAP" id="MF_00384">
    <property type="entry name" value="Homoser_kinase"/>
    <property type="match status" value="1"/>
</dbReference>
<comment type="pathway">
    <text evidence="1 11">Amino-acid biosynthesis; L-threonine biosynthesis; L-threonine from L-aspartate: step 4/5.</text>
</comment>
<evidence type="ECO:0000259" key="13">
    <source>
        <dbReference type="Pfam" id="PF08544"/>
    </source>
</evidence>
<dbReference type="NCBIfam" id="TIGR00191">
    <property type="entry name" value="thrB"/>
    <property type="match status" value="1"/>
</dbReference>
<dbReference type="PANTHER" id="PTHR20861:SF1">
    <property type="entry name" value="HOMOSERINE KINASE"/>
    <property type="match status" value="1"/>
</dbReference>
<evidence type="ECO:0000256" key="3">
    <source>
        <dbReference type="ARBA" id="ARBA00012078"/>
    </source>
</evidence>